<accession>A0A3R9P777</accession>
<keyword evidence="1" id="KW-0812">Transmembrane</keyword>
<feature type="transmembrane region" description="Helical" evidence="1">
    <location>
        <begin position="45"/>
        <end position="67"/>
    </location>
</feature>
<feature type="transmembrane region" description="Helical" evidence="1">
    <location>
        <begin position="79"/>
        <end position="99"/>
    </location>
</feature>
<dbReference type="AlphaFoldDB" id="A0A3R9P777"/>
<sequence length="109" mass="12489">MKPNYWPFLVMVGLAVFQPFIMAGTRRLSEKFLSETQRQLLDKTAQALFILVQSFLTLFGAVTLISIQRNGHKFGMSISYSWLWTVAVTSVCITVLRLLKEKYPVQESL</sequence>
<organism evidence="2 3">
    <name type="scientific">Hymenobacter rigui</name>
    <dbReference type="NCBI Taxonomy" id="334424"/>
    <lineage>
        <taxon>Bacteria</taxon>
        <taxon>Pseudomonadati</taxon>
        <taxon>Bacteroidota</taxon>
        <taxon>Cytophagia</taxon>
        <taxon>Cytophagales</taxon>
        <taxon>Hymenobacteraceae</taxon>
        <taxon>Hymenobacter</taxon>
    </lineage>
</organism>
<evidence type="ECO:0000313" key="3">
    <source>
        <dbReference type="Proteomes" id="UP000273500"/>
    </source>
</evidence>
<comment type="caution">
    <text evidence="2">The sequence shown here is derived from an EMBL/GenBank/DDBJ whole genome shotgun (WGS) entry which is preliminary data.</text>
</comment>
<gene>
    <name evidence="2" type="ORF">EI291_06615</name>
</gene>
<dbReference type="Proteomes" id="UP000273500">
    <property type="component" value="Unassembled WGS sequence"/>
</dbReference>
<protein>
    <submittedName>
        <fullName evidence="2">Uncharacterized protein</fullName>
    </submittedName>
</protein>
<evidence type="ECO:0000256" key="1">
    <source>
        <dbReference type="SAM" id="Phobius"/>
    </source>
</evidence>
<keyword evidence="1" id="KW-0472">Membrane</keyword>
<keyword evidence="1" id="KW-1133">Transmembrane helix</keyword>
<name>A0A3R9P777_9BACT</name>
<keyword evidence="3" id="KW-1185">Reference proteome</keyword>
<evidence type="ECO:0000313" key="2">
    <source>
        <dbReference type="EMBL" id="RSK50320.1"/>
    </source>
</evidence>
<dbReference type="OrthoDB" id="9858623at2"/>
<dbReference type="RefSeq" id="WP_125419014.1">
    <property type="nucleotide sequence ID" value="NZ_RWIT01000002.1"/>
</dbReference>
<feature type="transmembrane region" description="Helical" evidence="1">
    <location>
        <begin position="6"/>
        <end position="24"/>
    </location>
</feature>
<proteinExistence type="predicted"/>
<reference evidence="2 3" key="1">
    <citation type="submission" date="2018-12" db="EMBL/GenBank/DDBJ databases">
        <authorList>
            <person name="Feng G."/>
            <person name="Zhu H."/>
        </authorList>
    </citation>
    <scope>NUCLEOTIDE SEQUENCE [LARGE SCALE GENOMIC DNA]</scope>
    <source>
        <strain evidence="2 3">KCTC 12533</strain>
    </source>
</reference>
<dbReference type="EMBL" id="RWIT01000002">
    <property type="protein sequence ID" value="RSK50320.1"/>
    <property type="molecule type" value="Genomic_DNA"/>
</dbReference>